<dbReference type="PANTHER" id="PTHR37813:SF1">
    <property type="entry name" value="FELS-2 PROPHAGE PROTEIN"/>
    <property type="match status" value="1"/>
</dbReference>
<evidence type="ECO:0000256" key="2">
    <source>
        <dbReference type="SAM" id="Coils"/>
    </source>
</evidence>
<keyword evidence="4" id="KW-0472">Membrane</keyword>
<sequence length="1548" mass="165146">MSKDMELGVRVSMDLRNFDSGVAGMNRKLKMVDSEFKAASAEAKRYGDSVSHLRTKMDALAQKLDIQKQKVAHYRQEMEKLNVKQQQLRTASETLVGKVQHLEQAYRKSAQTTGKNSQQTQRLKQELDEVRHKYTMNVQSLSRVNAAIEKNVVSLNRAREGEAKLKHQIQQTNQVMEKQSTLLHRVSEKMKATGHSMQNVGATMGLSFMAGATTLGYALKKTISTAADFESAMSRVAALSGASDVELKKLNDTARQLGSTTSFSASQAAEGMQYLAMAGFKTNDIIAAMPGLLDLAAAGQMELGRAADITSNIMSGFGIAATEAGRVADVLAKASTSANTDVSQLGEAMVYLAPVSKSLGWSLEEATAAVMAMSDAGIQGAQAGAAFSTSMGRLAKPTGEAKDIIDTLNIKLFDQKGTMKSMPNVIRELERATNGMTDQQKSATLTTIFGAEAYKHWSVLIDKSSDALASNTEILKNSAGTAKEIAEKQLANLKGELVNLNSAIEGASISIGNALIPAISALGSGVKSAVDWFNSLDESTQQMIATGAALTVGAMGLVGVLGLMSVAIGGLLANPVVLAIAGVTAAVAGLGVGIVALSRDVQKTTDDISRFGDTVSEGTREAAGAYADLRDKAISHMMQLRTKTGEEANAAAQETIKAFREMTNEVVKELEGKKSKVEKMFGQLMQSVPENTKQTLENVKNNVIASINVEIETAKKAEAILMEGMKRYQGDMSKMPKDFAKQFEEASKVADKNIKVFYQKASELSGVSKRIASEGELSVSAGKKNFSEIIKVYGEGVKGLQKQTKGWREETEKMFKLGDINPEERKATLSAIELYEAEHMSKLIGIRNESIETLRQHLSMEDREIVLANLEKIEKEDAHWSEKLKVAAFGAETYDEVLSRTDKERERADKAHKDKMLEFEARYAHHKIESVGSFVTELTKANGSARLIAESMARDMNGTMKIDLGSAGQYTVDTYIEKLQKGDLAIDTVAIANANKLKTTYQVDLSQSGIDSMNKWLDGMKSKDTREVREFLGHNLQSDTTIDLGVYGQMTADSWITGLQNGTHLFDTVFKYFQDKARSGMTIDASKEGQNNIQTLINGMQVGALSVNDVAKSIGLDIKNETKVDLGKDGQWTVASLVNGMKDGSIHAKTASQAIAELVETEAKIDLTQQGTDTSISYSDGLHAGEGPTREAAQQLSHAAQEELDKTDGVTPANQASNQFSSTLSFHVGQVLQAGQMLGTGATSGMNTVDGATPGVKGGDAFTNAVLARSGASKTAGQSNATNANRGFATIDGVSQGGKGGDGFTNAVLARIGASKTAGQSNATNANRGFATIDGHKPGMKGGTEFTTGVGSQKGSAEVAGKSIATSAKSGAGSVSMLSVGASAIGGMIKGVWSGEFDLKSAFTGVINNAIAGAKRLLEINSPSKRVKREIGHPIGEGIEVGVEEKVDAVKQAAQRLAQASIPIVNPKDLSRATRYLGDTYSGSVSDTRRRTGENPNGLGDSVYNQGNIAVTIPIVLEADGRPIARATYQHVTDYQNRAKVRNSAFIG</sequence>
<gene>
    <name evidence="6" type="ORF">IIU_05731</name>
</gene>
<comment type="caution">
    <text evidence="6">The sequence shown here is derived from an EMBL/GenBank/DDBJ whole genome shotgun (WGS) entry which is preliminary data.</text>
</comment>
<dbReference type="InterPro" id="IPR010090">
    <property type="entry name" value="Phage_tape_meas"/>
</dbReference>
<evidence type="ECO:0000313" key="6">
    <source>
        <dbReference type="EMBL" id="EOO28613.1"/>
    </source>
</evidence>
<evidence type="ECO:0000256" key="4">
    <source>
        <dbReference type="SAM" id="Phobius"/>
    </source>
</evidence>
<keyword evidence="4" id="KW-0812">Transmembrane</keyword>
<keyword evidence="2" id="KW-0175">Coiled coil</keyword>
<proteinExistence type="predicted"/>
<feature type="region of interest" description="Disordered" evidence="3">
    <location>
        <begin position="1176"/>
        <end position="1216"/>
    </location>
</feature>
<dbReference type="PANTHER" id="PTHR37813">
    <property type="entry name" value="FELS-2 PROPHAGE PROTEIN"/>
    <property type="match status" value="1"/>
</dbReference>
<evidence type="ECO:0000259" key="5">
    <source>
        <dbReference type="Pfam" id="PF10145"/>
    </source>
</evidence>
<dbReference type="Pfam" id="PF10145">
    <property type="entry name" value="PhageMin_Tail"/>
    <property type="match status" value="1"/>
</dbReference>
<accession>A0A9W5PLI7</accession>
<feature type="transmembrane region" description="Helical" evidence="4">
    <location>
        <begin position="543"/>
        <end position="564"/>
    </location>
</feature>
<protein>
    <submittedName>
        <fullName evidence="6">Phage tail tape measure protein, TP901 family, core region</fullName>
    </submittedName>
</protein>
<evidence type="ECO:0000256" key="3">
    <source>
        <dbReference type="SAM" id="MobiDB-lite"/>
    </source>
</evidence>
<feature type="region of interest" description="Disordered" evidence="3">
    <location>
        <begin position="1481"/>
        <end position="1501"/>
    </location>
</feature>
<reference evidence="6 7" key="1">
    <citation type="submission" date="2012-12" db="EMBL/GenBank/DDBJ databases">
        <title>The Genome Sequence of Bacillus cereus VD133.</title>
        <authorList>
            <consortium name="The Broad Institute Genome Sequencing Platform"/>
            <consortium name="The Broad Institute Genome Sequencing Center for Infectious Disease"/>
            <person name="Feldgarden M."/>
            <person name="Van der Auwera G.A."/>
            <person name="Mahillon J."/>
            <person name="Duprez V."/>
            <person name="Timmery S."/>
            <person name="Mattelet C."/>
            <person name="Dierick K."/>
            <person name="Sun M."/>
            <person name="Yu Z."/>
            <person name="Zhu L."/>
            <person name="Hu X."/>
            <person name="Shank E.B."/>
            <person name="Swiecicka I."/>
            <person name="Hansen B.M."/>
            <person name="Andrup L."/>
            <person name="Walker B."/>
            <person name="Young S.K."/>
            <person name="Zeng Q."/>
            <person name="Gargeya S."/>
            <person name="Fitzgerald M."/>
            <person name="Haas B."/>
            <person name="Abouelleil A."/>
            <person name="Alvarado L."/>
            <person name="Arachchi H.M."/>
            <person name="Berlin A.M."/>
            <person name="Chapman S.B."/>
            <person name="Dewar J."/>
            <person name="Goldberg J."/>
            <person name="Griggs A."/>
            <person name="Gujja S."/>
            <person name="Hansen M."/>
            <person name="Howarth C."/>
            <person name="Imamovic A."/>
            <person name="Larimer J."/>
            <person name="McCowan C."/>
            <person name="Murphy C."/>
            <person name="Neiman D."/>
            <person name="Pearson M."/>
            <person name="Priest M."/>
            <person name="Roberts A."/>
            <person name="Saif S."/>
            <person name="Shea T."/>
            <person name="Sisk P."/>
            <person name="Sykes S."/>
            <person name="Wortman J."/>
            <person name="Nusbaum C."/>
            <person name="Birren B."/>
        </authorList>
    </citation>
    <scope>NUCLEOTIDE SEQUENCE [LARGE SCALE GENOMIC DNA]</scope>
    <source>
        <strain evidence="6 7">VD133</strain>
    </source>
</reference>
<feature type="transmembrane region" description="Helical" evidence="4">
    <location>
        <begin position="576"/>
        <end position="597"/>
    </location>
</feature>
<feature type="domain" description="Phage tail tape measure protein" evidence="5">
    <location>
        <begin position="251"/>
        <end position="450"/>
    </location>
</feature>
<dbReference type="NCBIfam" id="TIGR01760">
    <property type="entry name" value="tape_meas_TP901"/>
    <property type="match status" value="1"/>
</dbReference>
<name>A0A9W5PLI7_BACCE</name>
<feature type="coiled-coil region" evidence="2">
    <location>
        <begin position="50"/>
        <end position="91"/>
    </location>
</feature>
<evidence type="ECO:0000313" key="7">
    <source>
        <dbReference type="Proteomes" id="UP000014018"/>
    </source>
</evidence>
<organism evidence="6 7">
    <name type="scientific">Bacillus cereus VD133</name>
    <dbReference type="NCBI Taxonomy" id="1053233"/>
    <lineage>
        <taxon>Bacteria</taxon>
        <taxon>Bacillati</taxon>
        <taxon>Bacillota</taxon>
        <taxon>Bacilli</taxon>
        <taxon>Bacillales</taxon>
        <taxon>Bacillaceae</taxon>
        <taxon>Bacillus</taxon>
        <taxon>Bacillus cereus group</taxon>
    </lineage>
</organism>
<keyword evidence="1" id="KW-1188">Viral release from host cell</keyword>
<dbReference type="Proteomes" id="UP000014018">
    <property type="component" value="Unassembled WGS sequence"/>
</dbReference>
<keyword evidence="4" id="KW-1133">Transmembrane helix</keyword>
<dbReference type="RefSeq" id="WP_016111744.1">
    <property type="nucleotide sequence ID" value="NZ_KB976192.1"/>
</dbReference>
<evidence type="ECO:0000256" key="1">
    <source>
        <dbReference type="ARBA" id="ARBA00022612"/>
    </source>
</evidence>
<dbReference type="EMBL" id="AHFB01000096">
    <property type="protein sequence ID" value="EOO28613.1"/>
    <property type="molecule type" value="Genomic_DNA"/>
</dbReference>